<evidence type="ECO:0000256" key="9">
    <source>
        <dbReference type="ARBA" id="ARBA00023077"/>
    </source>
</evidence>
<keyword evidence="11 12" id="KW-0998">Cell outer membrane</keyword>
<dbReference type="PANTHER" id="PTHR32552">
    <property type="entry name" value="FERRICHROME IRON RECEPTOR-RELATED"/>
    <property type="match status" value="1"/>
</dbReference>
<keyword evidence="3 12" id="KW-1134">Transmembrane beta strand</keyword>
<dbReference type="InterPro" id="IPR000531">
    <property type="entry name" value="Beta-barrel_TonB"/>
</dbReference>
<keyword evidence="2 12" id="KW-0813">Transport</keyword>
<gene>
    <name evidence="17" type="ORF">CCAND93_1120008</name>
</gene>
<comment type="similarity">
    <text evidence="12 13">Belongs to the TonB-dependent receptor family.</text>
</comment>
<dbReference type="SUPFAM" id="SSF56935">
    <property type="entry name" value="Porins"/>
    <property type="match status" value="1"/>
</dbReference>
<evidence type="ECO:0000256" key="3">
    <source>
        <dbReference type="ARBA" id="ARBA00022452"/>
    </source>
</evidence>
<keyword evidence="10 12" id="KW-0472">Membrane</keyword>
<evidence type="ECO:0000256" key="12">
    <source>
        <dbReference type="PROSITE-ProRule" id="PRU01360"/>
    </source>
</evidence>
<evidence type="ECO:0000256" key="14">
    <source>
        <dbReference type="SAM" id="SignalP"/>
    </source>
</evidence>
<evidence type="ECO:0000256" key="11">
    <source>
        <dbReference type="ARBA" id="ARBA00023237"/>
    </source>
</evidence>
<keyword evidence="6 14" id="KW-0732">Signal</keyword>
<evidence type="ECO:0008006" key="19">
    <source>
        <dbReference type="Google" id="ProtNLM"/>
    </source>
</evidence>
<evidence type="ECO:0000256" key="2">
    <source>
        <dbReference type="ARBA" id="ARBA00022448"/>
    </source>
</evidence>
<keyword evidence="7" id="KW-0408">Iron</keyword>
<feature type="signal peptide" evidence="14">
    <location>
        <begin position="1"/>
        <end position="18"/>
    </location>
</feature>
<evidence type="ECO:0000259" key="16">
    <source>
        <dbReference type="Pfam" id="PF07715"/>
    </source>
</evidence>
<dbReference type="PROSITE" id="PS01156">
    <property type="entry name" value="TONB_DEPENDENT_REC_2"/>
    <property type="match status" value="1"/>
</dbReference>
<evidence type="ECO:0000256" key="13">
    <source>
        <dbReference type="RuleBase" id="RU003357"/>
    </source>
</evidence>
<evidence type="ECO:0000256" key="4">
    <source>
        <dbReference type="ARBA" id="ARBA00022496"/>
    </source>
</evidence>
<dbReference type="RefSeq" id="WP_052461509.1">
    <property type="nucleotide sequence ID" value="NZ_CDOL01000016.1"/>
</dbReference>
<dbReference type="AlphaFoldDB" id="A0A0B7IK79"/>
<dbReference type="EMBL" id="CDOL01000016">
    <property type="protein sequence ID" value="CEN50388.1"/>
    <property type="molecule type" value="Genomic_DNA"/>
</dbReference>
<dbReference type="GO" id="GO:0015344">
    <property type="term" value="F:siderophore uptake transmembrane transporter activity"/>
    <property type="evidence" value="ECO:0007669"/>
    <property type="project" value="TreeGrafter"/>
</dbReference>
<dbReference type="InterPro" id="IPR012910">
    <property type="entry name" value="Plug_dom"/>
</dbReference>
<evidence type="ECO:0000256" key="1">
    <source>
        <dbReference type="ARBA" id="ARBA00004571"/>
    </source>
</evidence>
<dbReference type="InterPro" id="IPR010917">
    <property type="entry name" value="TonB_rcpt_CS"/>
</dbReference>
<keyword evidence="5 12" id="KW-0812">Transmembrane</keyword>
<feature type="domain" description="TonB-dependent receptor-like beta-barrel" evidence="15">
    <location>
        <begin position="264"/>
        <end position="675"/>
    </location>
</feature>
<dbReference type="InterPro" id="IPR039426">
    <property type="entry name" value="TonB-dep_rcpt-like"/>
</dbReference>
<dbReference type="Pfam" id="PF00593">
    <property type="entry name" value="TonB_dep_Rec_b-barrel"/>
    <property type="match status" value="1"/>
</dbReference>
<evidence type="ECO:0000313" key="18">
    <source>
        <dbReference type="Proteomes" id="UP000038200"/>
    </source>
</evidence>
<dbReference type="InterPro" id="IPR037066">
    <property type="entry name" value="Plug_dom_sf"/>
</dbReference>
<evidence type="ECO:0000256" key="6">
    <source>
        <dbReference type="ARBA" id="ARBA00022729"/>
    </source>
</evidence>
<evidence type="ECO:0000256" key="8">
    <source>
        <dbReference type="ARBA" id="ARBA00023065"/>
    </source>
</evidence>
<proteinExistence type="inferred from homology"/>
<keyword evidence="9 13" id="KW-0798">TonB box</keyword>
<organism evidence="17 18">
    <name type="scientific">Capnocytophaga canis</name>
    <dbReference type="NCBI Taxonomy" id="1848903"/>
    <lineage>
        <taxon>Bacteria</taxon>
        <taxon>Pseudomonadati</taxon>
        <taxon>Bacteroidota</taxon>
        <taxon>Flavobacteriia</taxon>
        <taxon>Flavobacteriales</taxon>
        <taxon>Flavobacteriaceae</taxon>
        <taxon>Capnocytophaga</taxon>
    </lineage>
</organism>
<evidence type="ECO:0000313" key="17">
    <source>
        <dbReference type="EMBL" id="CEN50388.1"/>
    </source>
</evidence>
<dbReference type="Proteomes" id="UP000038200">
    <property type="component" value="Unassembled WGS sequence"/>
</dbReference>
<dbReference type="Pfam" id="PF07715">
    <property type="entry name" value="Plug"/>
    <property type="match status" value="1"/>
</dbReference>
<keyword evidence="8" id="KW-0406">Ion transport</keyword>
<evidence type="ECO:0000256" key="10">
    <source>
        <dbReference type="ARBA" id="ARBA00023136"/>
    </source>
</evidence>
<name>A0A0B7IK79_9FLAO</name>
<dbReference type="InterPro" id="IPR036942">
    <property type="entry name" value="Beta-barrel_TonB_sf"/>
</dbReference>
<keyword evidence="4" id="KW-0410">Iron transport</keyword>
<feature type="chain" id="PRO_5002116766" description="TonB-dependent receptor" evidence="14">
    <location>
        <begin position="19"/>
        <end position="723"/>
    </location>
</feature>
<protein>
    <recommendedName>
        <fullName evidence="19">TonB-dependent receptor</fullName>
    </recommendedName>
</protein>
<accession>A0A0B7IK79</accession>
<sequence>MKKLFFMGAMSLITSAYAQTIESEKDSINQDVIQLDEVLVSAVRADRKTPIAFSSINKKELAKRNLGQDIPILLNFMPSVVTTSDAGNGVGYTGIRVRGSDATRVNVTINGIPYNDSESHGTFWVNMPDFASSVENIQLQRGVGTSTNGSGAFGASLNMLTDASSYESNALLSTSYGSYNTQKHTAKFSTGLMNNSFELSGRLSKLYSDGYIDRASSKLNSYFLQGAFVDQGTLIKGLVFGGNEKTYQAWNGVNEEEMKKYGRRYNPSGKHKDNNGNTVFYDNETDNYKQDHAQLHWNQRWSNMWNTNFALHYTKGFGYYENYKKDQKLSKHGIKPIESGGVTSSKSDLIRRKYLDNDFYGAVFSLNYKNKNLDFTFGSSANRYVGDHFGEILWVRKPAKYNFKQEYYRDDAIKTEANNFLKATYSIGKWIFFGDLQLRNVNYKANSEDTGLVNDSFDFFNPKAGVTYSLNTQNQLYISYAKAQREPNRDDYENGNPRPEKLNDFEGGWRFKSENIALNINGYYMQYQDQLVLTGALNDVGAPVRENSGKSYRLGVEIDAVVKLGKWQIQPSVTLSQNKNIDFYTNFDGKLVNLGNTNISYSPNIVAGNGLTFNPLEGLQLSLFSKYVGEQFMSNTDADKSKLNSYLINDLSINYQIPMKKWAKSVTFSLLVNNILNEEYISNGYYYTYDDDWTTVGVIKTIEATGFYPQAERNFLAGVTVSF</sequence>
<dbReference type="STRING" id="1848903.CCAND38_450042"/>
<feature type="domain" description="TonB-dependent receptor plug" evidence="16">
    <location>
        <begin position="47"/>
        <end position="155"/>
    </location>
</feature>
<evidence type="ECO:0000256" key="5">
    <source>
        <dbReference type="ARBA" id="ARBA00022692"/>
    </source>
</evidence>
<dbReference type="Gene3D" id="2.170.130.10">
    <property type="entry name" value="TonB-dependent receptor, plug domain"/>
    <property type="match status" value="1"/>
</dbReference>
<reference evidence="17 18" key="1">
    <citation type="submission" date="2015-01" db="EMBL/GenBank/DDBJ databases">
        <authorList>
            <person name="Xiang T."/>
            <person name="Song Y."/>
            <person name="Huang L."/>
            <person name="Wang B."/>
            <person name="Wu P."/>
        </authorList>
    </citation>
    <scope>NUCLEOTIDE SEQUENCE [LARGE SCALE GENOMIC DNA]</scope>
    <source>
        <strain evidence="17 18">CcD93</strain>
    </source>
</reference>
<evidence type="ECO:0000256" key="7">
    <source>
        <dbReference type="ARBA" id="ARBA00023004"/>
    </source>
</evidence>
<dbReference type="Gene3D" id="2.40.170.20">
    <property type="entry name" value="TonB-dependent receptor, beta-barrel domain"/>
    <property type="match status" value="1"/>
</dbReference>
<evidence type="ECO:0000259" key="15">
    <source>
        <dbReference type="Pfam" id="PF00593"/>
    </source>
</evidence>
<dbReference type="PROSITE" id="PS52016">
    <property type="entry name" value="TONB_DEPENDENT_REC_3"/>
    <property type="match status" value="1"/>
</dbReference>
<dbReference type="PANTHER" id="PTHR32552:SF68">
    <property type="entry name" value="FERRICHROME OUTER MEMBRANE TRANSPORTER_PHAGE RECEPTOR"/>
    <property type="match status" value="1"/>
</dbReference>
<comment type="subcellular location">
    <subcellularLocation>
        <location evidence="1 12">Cell outer membrane</location>
        <topology evidence="1 12">Multi-pass membrane protein</topology>
    </subcellularLocation>
</comment>
<dbReference type="OrthoDB" id="9761152at2"/>
<dbReference type="GO" id="GO:0009279">
    <property type="term" value="C:cell outer membrane"/>
    <property type="evidence" value="ECO:0007669"/>
    <property type="project" value="UniProtKB-SubCell"/>
</dbReference>